<dbReference type="RefSeq" id="WP_253645452.1">
    <property type="nucleotide sequence ID" value="NZ_BAAAMO010000002.1"/>
</dbReference>
<dbReference type="InterPro" id="IPR051209">
    <property type="entry name" value="FAD-bind_Monooxygenase_sf"/>
</dbReference>
<proteinExistence type="inferred from homology"/>
<evidence type="ECO:0000313" key="5">
    <source>
        <dbReference type="EMBL" id="MFD0926690.1"/>
    </source>
</evidence>
<name>A0ABW3GCM9_9NOCA</name>
<keyword evidence="3" id="KW-0274">FAD</keyword>
<organism evidence="5 6">
    <name type="scientific">Williamsia deligens</name>
    <dbReference type="NCBI Taxonomy" id="321325"/>
    <lineage>
        <taxon>Bacteria</taxon>
        <taxon>Bacillati</taxon>
        <taxon>Actinomycetota</taxon>
        <taxon>Actinomycetes</taxon>
        <taxon>Mycobacteriales</taxon>
        <taxon>Nocardiaceae</taxon>
        <taxon>Williamsia</taxon>
    </lineage>
</organism>
<evidence type="ECO:0000256" key="4">
    <source>
        <dbReference type="ARBA" id="ARBA00023002"/>
    </source>
</evidence>
<keyword evidence="6" id="KW-1185">Reference proteome</keyword>
<reference evidence="6" key="1">
    <citation type="journal article" date="2019" name="Int. J. Syst. Evol. Microbiol.">
        <title>The Global Catalogue of Microorganisms (GCM) 10K type strain sequencing project: providing services to taxonomists for standard genome sequencing and annotation.</title>
        <authorList>
            <consortium name="The Broad Institute Genomics Platform"/>
            <consortium name="The Broad Institute Genome Sequencing Center for Infectious Disease"/>
            <person name="Wu L."/>
            <person name="Ma J."/>
        </authorList>
    </citation>
    <scope>NUCLEOTIDE SEQUENCE [LARGE SCALE GENOMIC DNA]</scope>
    <source>
        <strain evidence="6">CCUG 50873</strain>
    </source>
</reference>
<accession>A0ABW3GCM9</accession>
<evidence type="ECO:0000256" key="2">
    <source>
        <dbReference type="ARBA" id="ARBA00022630"/>
    </source>
</evidence>
<sequence>MTTMPDADRARLDRATASGSIPTMLAVLVEYTGDRGWLQPRFRPTRSRGMDENASGGLPDEVQAEIRAAFADAVRHWWEQGRPARRDLAAGEVETVLSFTTGETVPADVASMMAEIVNGPQPVPQAPTAAPNLRAIVIGAGVGGMLISVALDRAGIDHVILEKNEEVGGSWWENRYPGAGVDTPSHLYSISGFDHDWSTYFGKRDEVEAYLQAYADAHDIRSRIRFGTEVTRAVFDDDAQRWAVTAVGADGDTTDLEAPVLISAVGLLNRPKVPDLPGIGDFRGRVFHSAHWPAELDEPDSLRDKTVGIIGAGASAMQIAPAIADRVGSMTIFQRSPQWIAPNADYFRPVDDDVHWLMDTIPGYREWYRAHLSWIFNDKVHPSLQIDPDWHEASASINETNHGHRRFYERYIRDQLGDRDDLIAASLPDYPPFGKRMLLDNGWYAMLREPHVDLVARGVRAFTPSGVVDADGVEHALDVAVLATGFQSTRMLYPMEIVGRSGRSTREVWGDDDARAYLGITVPDFPNLFILTGPNTAIGHGGSFITILECQVRYIVDALHRMQTDGIAVLECRPEVSHDYNAEVDARHARMVWTHPAMQNWYRNADGRVVAVLPWRITDYWSMTRQVDLDDFLVEPPRGHAETVGGPAHRSAS</sequence>
<gene>
    <name evidence="5" type="ORF">ACFQ04_13185</name>
</gene>
<keyword evidence="4 5" id="KW-0560">Oxidoreductase</keyword>
<evidence type="ECO:0000256" key="1">
    <source>
        <dbReference type="ARBA" id="ARBA00010139"/>
    </source>
</evidence>
<dbReference type="Proteomes" id="UP001597068">
    <property type="component" value="Unassembled WGS sequence"/>
</dbReference>
<dbReference type="EC" id="1.14.13.-" evidence="5"/>
<keyword evidence="2" id="KW-0285">Flavoprotein</keyword>
<dbReference type="Gene3D" id="3.50.50.60">
    <property type="entry name" value="FAD/NAD(P)-binding domain"/>
    <property type="match status" value="2"/>
</dbReference>
<comment type="caution">
    <text evidence="5">The sequence shown here is derived from an EMBL/GenBank/DDBJ whole genome shotgun (WGS) entry which is preliminary data.</text>
</comment>
<dbReference type="GO" id="GO:0004497">
    <property type="term" value="F:monooxygenase activity"/>
    <property type="evidence" value="ECO:0007669"/>
    <property type="project" value="UniProtKB-KW"/>
</dbReference>
<dbReference type="PANTHER" id="PTHR42877">
    <property type="entry name" value="L-ORNITHINE N(5)-MONOOXYGENASE-RELATED"/>
    <property type="match status" value="1"/>
</dbReference>
<evidence type="ECO:0000313" key="6">
    <source>
        <dbReference type="Proteomes" id="UP001597068"/>
    </source>
</evidence>
<protein>
    <submittedName>
        <fullName evidence="5">Flavin-containing monooxygenase</fullName>
        <ecNumber evidence="5">1.14.13.-</ecNumber>
    </submittedName>
</protein>
<evidence type="ECO:0000256" key="3">
    <source>
        <dbReference type="ARBA" id="ARBA00022827"/>
    </source>
</evidence>
<comment type="similarity">
    <text evidence="1">Belongs to the FAD-binding monooxygenase family.</text>
</comment>
<dbReference type="InterPro" id="IPR036188">
    <property type="entry name" value="FAD/NAD-bd_sf"/>
</dbReference>
<keyword evidence="5" id="KW-0503">Monooxygenase</keyword>
<dbReference type="EMBL" id="JBHTIL010000001">
    <property type="protein sequence ID" value="MFD0926690.1"/>
    <property type="molecule type" value="Genomic_DNA"/>
</dbReference>
<dbReference type="Pfam" id="PF00743">
    <property type="entry name" value="FMO-like"/>
    <property type="match status" value="1"/>
</dbReference>
<dbReference type="SUPFAM" id="SSF51905">
    <property type="entry name" value="FAD/NAD(P)-binding domain"/>
    <property type="match status" value="2"/>
</dbReference>
<dbReference type="InterPro" id="IPR020946">
    <property type="entry name" value="Flavin_mOase-like"/>
</dbReference>
<dbReference type="PANTHER" id="PTHR42877:SF4">
    <property type="entry name" value="FAD_NAD(P)-BINDING DOMAIN-CONTAINING PROTEIN-RELATED"/>
    <property type="match status" value="1"/>
</dbReference>